<comment type="caution">
    <text evidence="1">The sequence shown here is derived from an EMBL/GenBank/DDBJ whole genome shotgun (WGS) entry which is preliminary data.</text>
</comment>
<accession>A0ACC1PNY6</accession>
<dbReference type="Proteomes" id="UP001143856">
    <property type="component" value="Unassembled WGS sequence"/>
</dbReference>
<evidence type="ECO:0000313" key="2">
    <source>
        <dbReference type="Proteomes" id="UP001143856"/>
    </source>
</evidence>
<dbReference type="EMBL" id="JAPDGR010000044">
    <property type="protein sequence ID" value="KAJ2997854.1"/>
    <property type="molecule type" value="Genomic_DNA"/>
</dbReference>
<organism evidence="1 2">
    <name type="scientific">Xylaria curta</name>
    <dbReference type="NCBI Taxonomy" id="42375"/>
    <lineage>
        <taxon>Eukaryota</taxon>
        <taxon>Fungi</taxon>
        <taxon>Dikarya</taxon>
        <taxon>Ascomycota</taxon>
        <taxon>Pezizomycotina</taxon>
        <taxon>Sordariomycetes</taxon>
        <taxon>Xylariomycetidae</taxon>
        <taxon>Xylariales</taxon>
        <taxon>Xylariaceae</taxon>
        <taxon>Xylaria</taxon>
    </lineage>
</organism>
<evidence type="ECO:0000313" key="1">
    <source>
        <dbReference type="EMBL" id="KAJ2997854.1"/>
    </source>
</evidence>
<name>A0ACC1PNY6_9PEZI</name>
<reference evidence="1" key="1">
    <citation type="submission" date="2022-10" db="EMBL/GenBank/DDBJ databases">
        <title>Genome Sequence of Xylaria curta.</title>
        <authorList>
            <person name="Buettner E."/>
        </authorList>
    </citation>
    <scope>NUCLEOTIDE SEQUENCE</scope>
    <source>
        <strain evidence="1">Babe10</strain>
    </source>
</reference>
<gene>
    <name evidence="1" type="ORF">NUW58_g517</name>
</gene>
<keyword evidence="2" id="KW-1185">Reference proteome</keyword>
<protein>
    <submittedName>
        <fullName evidence="1">Uncharacterized protein</fullName>
    </submittedName>
</protein>
<sequence length="583" mass="66202">MGPPSTTKLPDLVHDSKLETTFSKEEWKRQGPIGSGGNGVVWLEERVTASSEEGNQAEGNQAQRRAVKQIILSQAQSTSEIRKYELEALAKFSAKKYSQCFVEFLGWYESSRSLFIAMEYCPLGDLRQYLVEHTMVAESDTCEIIGQVAQGLQFMHKEGFAHRDLKPGNILIMSHPPGDKWWVKICDMGLSKRIEEAGAATTAVKGTPGFFAPEQLGLGGTDPKMADPFKTDIWCLGEMTFQMLRGEAVFPSHDDLRRYYQGTIMFPKERLYKIKSRPDAQQAFNHEWLMTVNNDLKVGEKDPRADEIESQGNEDIRARRKTLIDQVNVMLDKLESARKRFDEQDKEQQGAAKLRLQSQHGSAREERQKERKDTDAKKRRYRPILEETSDSSDSSDRDVIYEPKPDKKKSRSGRKSRDIDPSSTSDRARKYSCNLEEAVRFLTGLGANGVPSFTYAETFRPELHDMTDSEPPLRRSRASRSSPTAGFDERGDTRGSWSDNEVVYRPRPPRKAPFTNRTQTGQFYDNLTPWEPPFGSYEFYGRLPPPPRPPAEFNGVSGKVPDGGLSYWSILAWLDGVMGKERH</sequence>
<proteinExistence type="predicted"/>